<dbReference type="SUPFAM" id="SSF46894">
    <property type="entry name" value="C-terminal effector domain of the bipartite response regulators"/>
    <property type="match status" value="1"/>
</dbReference>
<name>H5UZ85_ATLHE</name>
<keyword evidence="3" id="KW-0804">Transcription</keyword>
<dbReference type="Proteomes" id="UP000010297">
    <property type="component" value="Unassembled WGS sequence"/>
</dbReference>
<evidence type="ECO:0000259" key="4">
    <source>
        <dbReference type="PROSITE" id="PS50043"/>
    </source>
</evidence>
<sequence>MPKILVIDRCCYSRTGLAHIVSESAVHALPIEVIQTDDLLKAREYMKWKPDIVIADFYGFLNELHHIDQLSSIFAASSTKTRFILLPYARSALLENYCATQDIWFNADKSCSLEALEEALRNALTRTHAKADNRHIASLLTLREEQILQLWKKGESNDRIAESMHITVKTVYTYKRNIRMKLGANNRFTLFRRGTELVEV</sequence>
<protein>
    <submittedName>
        <fullName evidence="5">Colanic acid biosynthesis activation protein RcsA</fullName>
    </submittedName>
</protein>
<evidence type="ECO:0000256" key="1">
    <source>
        <dbReference type="ARBA" id="ARBA00023015"/>
    </source>
</evidence>
<dbReference type="PANTHER" id="PTHR44688">
    <property type="entry name" value="DNA-BINDING TRANSCRIPTIONAL ACTIVATOR DEVR_DOSR"/>
    <property type="match status" value="1"/>
</dbReference>
<keyword evidence="6" id="KW-1185">Reference proteome</keyword>
<dbReference type="GO" id="GO:0006355">
    <property type="term" value="P:regulation of DNA-templated transcription"/>
    <property type="evidence" value="ECO:0007669"/>
    <property type="project" value="InterPro"/>
</dbReference>
<feature type="domain" description="HTH luxR-type" evidence="4">
    <location>
        <begin position="133"/>
        <end position="198"/>
    </location>
</feature>
<dbReference type="GeneID" id="92826872"/>
<dbReference type="CDD" id="cd06170">
    <property type="entry name" value="LuxR_C_like"/>
    <property type="match status" value="1"/>
</dbReference>
<dbReference type="AlphaFoldDB" id="H5UZ85"/>
<keyword evidence="2" id="KW-0238">DNA-binding</keyword>
<dbReference type="PANTHER" id="PTHR44688:SF16">
    <property type="entry name" value="DNA-BINDING TRANSCRIPTIONAL ACTIVATOR DEVR_DOSR"/>
    <property type="match status" value="1"/>
</dbReference>
<dbReference type="Pfam" id="PF00196">
    <property type="entry name" value="GerE"/>
    <property type="match status" value="1"/>
</dbReference>
<dbReference type="InterPro" id="IPR000792">
    <property type="entry name" value="Tscrpt_reg_LuxR_C"/>
</dbReference>
<accession>H5UZ85</accession>
<dbReference type="PROSITE" id="PS00622">
    <property type="entry name" value="HTH_LUXR_1"/>
    <property type="match status" value="1"/>
</dbReference>
<dbReference type="PROSITE" id="PS50043">
    <property type="entry name" value="HTH_LUXR_2"/>
    <property type="match status" value="1"/>
</dbReference>
<keyword evidence="1" id="KW-0805">Transcription regulation</keyword>
<dbReference type="InterPro" id="IPR016032">
    <property type="entry name" value="Sig_transdc_resp-reg_C-effctor"/>
</dbReference>
<gene>
    <name evidence="5" type="primary">rcsA</name>
    <name evidence="5" type="ORF">EH105704_02_00720</name>
</gene>
<dbReference type="EMBL" id="BAFF01000002">
    <property type="protein sequence ID" value="GAB51043.1"/>
    <property type="molecule type" value="Genomic_DNA"/>
</dbReference>
<evidence type="ECO:0000256" key="2">
    <source>
        <dbReference type="ARBA" id="ARBA00023125"/>
    </source>
</evidence>
<dbReference type="Gene3D" id="1.10.10.10">
    <property type="entry name" value="Winged helix-like DNA-binding domain superfamily/Winged helix DNA-binding domain"/>
    <property type="match status" value="1"/>
</dbReference>
<dbReference type="eggNOG" id="COG2197">
    <property type="taxonomic scope" value="Bacteria"/>
</dbReference>
<evidence type="ECO:0000256" key="3">
    <source>
        <dbReference type="ARBA" id="ARBA00023163"/>
    </source>
</evidence>
<comment type="caution">
    <text evidence="5">The sequence shown here is derived from an EMBL/GenBank/DDBJ whole genome shotgun (WGS) entry which is preliminary data.</text>
</comment>
<dbReference type="RefSeq" id="WP_002434065.1">
    <property type="nucleotide sequence ID" value="NZ_BAFF01000002.1"/>
</dbReference>
<dbReference type="InterPro" id="IPR036388">
    <property type="entry name" value="WH-like_DNA-bd_sf"/>
</dbReference>
<organism evidence="5 6">
    <name type="scientific">Atlantibacter hermannii NBRC 105704</name>
    <dbReference type="NCBI Taxonomy" id="1115512"/>
    <lineage>
        <taxon>Bacteria</taxon>
        <taxon>Pseudomonadati</taxon>
        <taxon>Pseudomonadota</taxon>
        <taxon>Gammaproteobacteria</taxon>
        <taxon>Enterobacterales</taxon>
        <taxon>Enterobacteriaceae</taxon>
        <taxon>Atlantibacter</taxon>
    </lineage>
</organism>
<dbReference type="GO" id="GO:0003677">
    <property type="term" value="F:DNA binding"/>
    <property type="evidence" value="ECO:0007669"/>
    <property type="project" value="UniProtKB-KW"/>
</dbReference>
<reference evidence="5 6" key="1">
    <citation type="submission" date="2012-02" db="EMBL/GenBank/DDBJ databases">
        <title>Whole genome shotgun sequence of Escherichia hermannii NBRC 105704.</title>
        <authorList>
            <person name="Yoshida I."/>
            <person name="Hosoyama A."/>
            <person name="Tsuchikane K."/>
            <person name="Katsumata H."/>
            <person name="Yamazaki S."/>
            <person name="Fujita N."/>
        </authorList>
    </citation>
    <scope>NUCLEOTIDE SEQUENCE [LARGE SCALE GENOMIC DNA]</scope>
    <source>
        <strain evidence="5 6">NBRC 105704</strain>
    </source>
</reference>
<evidence type="ECO:0000313" key="6">
    <source>
        <dbReference type="Proteomes" id="UP000010297"/>
    </source>
</evidence>
<evidence type="ECO:0000313" key="5">
    <source>
        <dbReference type="EMBL" id="GAB51043.1"/>
    </source>
</evidence>
<dbReference type="PRINTS" id="PR00038">
    <property type="entry name" value="HTHLUXR"/>
</dbReference>
<proteinExistence type="predicted"/>
<dbReference type="SMART" id="SM00421">
    <property type="entry name" value="HTH_LUXR"/>
    <property type="match status" value="1"/>
</dbReference>